<accession>A0A8S3YC63</accession>
<dbReference type="AlphaFoldDB" id="A0A8S3YC63"/>
<sequence>MRTGLIRKMGYLLTDAIDKHRRLLKQHSRTHQSGSVMELRHSDLELHKLARQAKDKWWQEKASQMQWLTDTNQLADREMSNEKRDEALKMGQLVYQF</sequence>
<dbReference type="OrthoDB" id="410381at2759"/>
<comment type="caution">
    <text evidence="1">The sequence shown here is derived from an EMBL/GenBank/DDBJ whole genome shotgun (WGS) entry which is preliminary data.</text>
</comment>
<evidence type="ECO:0000313" key="1">
    <source>
        <dbReference type="EMBL" id="CAG5059293.1"/>
    </source>
</evidence>
<name>A0A8S3YC63_PARAO</name>
<proteinExistence type="predicted"/>
<protein>
    <submittedName>
        <fullName evidence="1">(apollo) hypothetical protein</fullName>
    </submittedName>
</protein>
<dbReference type="Proteomes" id="UP000691718">
    <property type="component" value="Unassembled WGS sequence"/>
</dbReference>
<dbReference type="EMBL" id="CAJQZP010001697">
    <property type="protein sequence ID" value="CAG5059293.1"/>
    <property type="molecule type" value="Genomic_DNA"/>
</dbReference>
<evidence type="ECO:0000313" key="2">
    <source>
        <dbReference type="Proteomes" id="UP000691718"/>
    </source>
</evidence>
<gene>
    <name evidence="1" type="ORF">PAPOLLO_LOCUS27965</name>
</gene>
<reference evidence="1" key="1">
    <citation type="submission" date="2021-04" db="EMBL/GenBank/DDBJ databases">
        <authorList>
            <person name="Tunstrom K."/>
        </authorList>
    </citation>
    <scope>NUCLEOTIDE SEQUENCE</scope>
</reference>
<organism evidence="1 2">
    <name type="scientific">Parnassius apollo</name>
    <name type="common">Apollo butterfly</name>
    <name type="synonym">Papilio apollo</name>
    <dbReference type="NCBI Taxonomy" id="110799"/>
    <lineage>
        <taxon>Eukaryota</taxon>
        <taxon>Metazoa</taxon>
        <taxon>Ecdysozoa</taxon>
        <taxon>Arthropoda</taxon>
        <taxon>Hexapoda</taxon>
        <taxon>Insecta</taxon>
        <taxon>Pterygota</taxon>
        <taxon>Neoptera</taxon>
        <taxon>Endopterygota</taxon>
        <taxon>Lepidoptera</taxon>
        <taxon>Glossata</taxon>
        <taxon>Ditrysia</taxon>
        <taxon>Papilionoidea</taxon>
        <taxon>Papilionidae</taxon>
        <taxon>Parnassiinae</taxon>
        <taxon>Parnassini</taxon>
        <taxon>Parnassius</taxon>
        <taxon>Parnassius</taxon>
    </lineage>
</organism>
<keyword evidence="2" id="KW-1185">Reference proteome</keyword>